<dbReference type="OrthoDB" id="9803916at2"/>
<name>A0A317F9E3_9PROT</name>
<dbReference type="SUPFAM" id="SSF56281">
    <property type="entry name" value="Metallo-hydrolase/oxidoreductase"/>
    <property type="match status" value="1"/>
</dbReference>
<proteinExistence type="predicted"/>
<organism evidence="1 2">
    <name type="scientific">Falsiroseomonas bella</name>
    <dbReference type="NCBI Taxonomy" id="2184016"/>
    <lineage>
        <taxon>Bacteria</taxon>
        <taxon>Pseudomonadati</taxon>
        <taxon>Pseudomonadota</taxon>
        <taxon>Alphaproteobacteria</taxon>
        <taxon>Acetobacterales</taxon>
        <taxon>Roseomonadaceae</taxon>
        <taxon>Falsiroseomonas</taxon>
    </lineage>
</organism>
<dbReference type="CDD" id="cd07713">
    <property type="entry name" value="DHPS-like_MBL-fold"/>
    <property type="match status" value="1"/>
</dbReference>
<dbReference type="EMBL" id="QGNA01000005">
    <property type="protein sequence ID" value="PWS35043.1"/>
    <property type="molecule type" value="Genomic_DNA"/>
</dbReference>
<dbReference type="GO" id="GO:0016787">
    <property type="term" value="F:hydrolase activity"/>
    <property type="evidence" value="ECO:0007669"/>
    <property type="project" value="UniProtKB-KW"/>
</dbReference>
<dbReference type="AlphaFoldDB" id="A0A317F9E3"/>
<dbReference type="InterPro" id="IPR041712">
    <property type="entry name" value="DHPS-like_MBL-fold"/>
</dbReference>
<dbReference type="InterPro" id="IPR036866">
    <property type="entry name" value="RibonucZ/Hydroxyglut_hydro"/>
</dbReference>
<keyword evidence="1" id="KW-0378">Hydrolase</keyword>
<protein>
    <submittedName>
        <fullName evidence="1">MBL fold metallo-hydrolase</fullName>
    </submittedName>
</protein>
<dbReference type="Proteomes" id="UP000245765">
    <property type="component" value="Unassembled WGS sequence"/>
</dbReference>
<accession>A0A317F9E3</accession>
<dbReference type="Gene3D" id="3.60.15.10">
    <property type="entry name" value="Ribonuclease Z/Hydroxyacylglutathione hydrolase-like"/>
    <property type="match status" value="1"/>
</dbReference>
<dbReference type="GO" id="GO:0016740">
    <property type="term" value="F:transferase activity"/>
    <property type="evidence" value="ECO:0007669"/>
    <property type="project" value="TreeGrafter"/>
</dbReference>
<dbReference type="RefSeq" id="WP_109872686.1">
    <property type="nucleotide sequence ID" value="NZ_QGNA01000005.1"/>
</dbReference>
<dbReference type="PANTHER" id="PTHR13754">
    <property type="entry name" value="METALLO-BETA-LACTAMASE SUPERFAMILY PROTEIN"/>
    <property type="match status" value="1"/>
</dbReference>
<comment type="caution">
    <text evidence="1">The sequence shown here is derived from an EMBL/GenBank/DDBJ whole genome shotgun (WGS) entry which is preliminary data.</text>
</comment>
<reference evidence="2" key="1">
    <citation type="submission" date="2018-05" db="EMBL/GenBank/DDBJ databases">
        <authorList>
            <person name="Du Z."/>
            <person name="Wang X."/>
        </authorList>
    </citation>
    <scope>NUCLEOTIDE SEQUENCE [LARGE SCALE GENOMIC DNA]</scope>
    <source>
        <strain evidence="2">CQN31</strain>
    </source>
</reference>
<evidence type="ECO:0000313" key="1">
    <source>
        <dbReference type="EMBL" id="PWS35043.1"/>
    </source>
</evidence>
<dbReference type="InterPro" id="IPR052926">
    <property type="entry name" value="Metallo-beta-lactamase_dom"/>
</dbReference>
<keyword evidence="2" id="KW-1185">Reference proteome</keyword>
<sequence length="327" mass="35669">MRLEPVDRLEIQVLVDNVTDSLSRVPPFVTREWNVLRRFGLARTSGGALCCANHGLSLVLTLHRGDARHRFLFDGGPDPYAIERNGPKLGVPFGEIEAAMLSHGHWDHAGGIPKALEFITAANGNRPVPLYLHPGMFRERGGRQPDGGVFPMDRVPQPAEWQAMGAAPVVTEKPQSLLEDLLWISGEIPRRTPYERGLPGQVARATEADPWESDELLMDERFCAVHLRGRGLVVFSACSHAGIVNVLHAARESFPDVPLFAAMGGFHLSGENEAIIPETVADLAQFDLPLLIPAHCTGWRAVNALERAFGERVVPAAVGKLFVLASA</sequence>
<gene>
    <name evidence="1" type="ORF">DFH01_22220</name>
</gene>
<dbReference type="PANTHER" id="PTHR13754:SF13">
    <property type="entry name" value="METALLO-BETA-LACTAMASE SUPERFAMILY PROTEIN (AFU_ORTHOLOGUE AFUA_3G07630)"/>
    <property type="match status" value="1"/>
</dbReference>
<evidence type="ECO:0000313" key="2">
    <source>
        <dbReference type="Proteomes" id="UP000245765"/>
    </source>
</evidence>